<dbReference type="CDD" id="cd03249">
    <property type="entry name" value="ABC_MTABC3_MDL1_MDL2"/>
    <property type="match status" value="2"/>
</dbReference>
<dbReference type="Pfam" id="PF00005">
    <property type="entry name" value="ABC_tran"/>
    <property type="match status" value="2"/>
</dbReference>
<feature type="transmembrane region" description="Helical" evidence="9">
    <location>
        <begin position="762"/>
        <end position="783"/>
    </location>
</feature>
<dbReference type="InterPro" id="IPR011527">
    <property type="entry name" value="ABC1_TM_dom"/>
</dbReference>
<dbReference type="OMA" id="NYDNHKQ"/>
<dbReference type="Pfam" id="PF00664">
    <property type="entry name" value="ABC_membrane"/>
    <property type="match status" value="3"/>
</dbReference>
<dbReference type="RefSeq" id="XP_005787352.1">
    <property type="nucleotide sequence ID" value="XM_005787295.1"/>
</dbReference>
<dbReference type="SMART" id="SM00382">
    <property type="entry name" value="AAA"/>
    <property type="match status" value="2"/>
</dbReference>
<reference evidence="13" key="1">
    <citation type="journal article" date="2013" name="Nature">
        <title>Pan genome of the phytoplankton Emiliania underpins its global distribution.</title>
        <authorList>
            <person name="Read B.A."/>
            <person name="Kegel J."/>
            <person name="Klute M.J."/>
            <person name="Kuo A."/>
            <person name="Lefebvre S.C."/>
            <person name="Maumus F."/>
            <person name="Mayer C."/>
            <person name="Miller J."/>
            <person name="Monier A."/>
            <person name="Salamov A."/>
            <person name="Young J."/>
            <person name="Aguilar M."/>
            <person name="Claverie J.M."/>
            <person name="Frickenhaus S."/>
            <person name="Gonzalez K."/>
            <person name="Herman E.K."/>
            <person name="Lin Y.C."/>
            <person name="Napier J."/>
            <person name="Ogata H."/>
            <person name="Sarno A.F."/>
            <person name="Shmutz J."/>
            <person name="Schroeder D."/>
            <person name="de Vargas C."/>
            <person name="Verret F."/>
            <person name="von Dassow P."/>
            <person name="Valentin K."/>
            <person name="Van de Peer Y."/>
            <person name="Wheeler G."/>
            <person name="Dacks J.B."/>
            <person name="Delwiche C.F."/>
            <person name="Dyhrman S.T."/>
            <person name="Glockner G."/>
            <person name="John U."/>
            <person name="Richards T."/>
            <person name="Worden A.Z."/>
            <person name="Zhang X."/>
            <person name="Grigoriev I.V."/>
            <person name="Allen A.E."/>
            <person name="Bidle K."/>
            <person name="Borodovsky M."/>
            <person name="Bowler C."/>
            <person name="Brownlee C."/>
            <person name="Cock J.M."/>
            <person name="Elias M."/>
            <person name="Gladyshev V.N."/>
            <person name="Groth M."/>
            <person name="Guda C."/>
            <person name="Hadaegh A."/>
            <person name="Iglesias-Rodriguez M.D."/>
            <person name="Jenkins J."/>
            <person name="Jones B.M."/>
            <person name="Lawson T."/>
            <person name="Leese F."/>
            <person name="Lindquist E."/>
            <person name="Lobanov A."/>
            <person name="Lomsadze A."/>
            <person name="Malik S.B."/>
            <person name="Marsh M.E."/>
            <person name="Mackinder L."/>
            <person name="Mock T."/>
            <person name="Mueller-Roeber B."/>
            <person name="Pagarete A."/>
            <person name="Parker M."/>
            <person name="Probert I."/>
            <person name="Quesneville H."/>
            <person name="Raines C."/>
            <person name="Rensing S.A."/>
            <person name="Riano-Pachon D.M."/>
            <person name="Richier S."/>
            <person name="Rokitta S."/>
            <person name="Shiraiwa Y."/>
            <person name="Soanes D.M."/>
            <person name="van der Giezen M."/>
            <person name="Wahlund T.M."/>
            <person name="Williams B."/>
            <person name="Wilson W."/>
            <person name="Wolfe G."/>
            <person name="Wurch L.L."/>
        </authorList>
    </citation>
    <scope>NUCLEOTIDE SEQUENCE</scope>
</reference>
<evidence type="ECO:0008006" key="14">
    <source>
        <dbReference type="Google" id="ProtNLM"/>
    </source>
</evidence>
<feature type="transmembrane region" description="Helical" evidence="9">
    <location>
        <begin position="1053"/>
        <end position="1073"/>
    </location>
</feature>
<keyword evidence="5" id="KW-0067">ATP-binding</keyword>
<keyword evidence="4" id="KW-0547">Nucleotide-binding</keyword>
<name>A0A0D3KGN8_EMIH1</name>
<dbReference type="eggNOG" id="KOG0055">
    <property type="taxonomic scope" value="Eukaryota"/>
</dbReference>
<dbReference type="GeneID" id="17280191"/>
<dbReference type="InterPro" id="IPR003439">
    <property type="entry name" value="ABC_transporter-like_ATP-bd"/>
</dbReference>
<dbReference type="PROSITE" id="PS50929">
    <property type="entry name" value="ABC_TM1F"/>
    <property type="match status" value="2"/>
</dbReference>
<evidence type="ECO:0000259" key="11">
    <source>
        <dbReference type="PROSITE" id="PS50929"/>
    </source>
</evidence>
<dbReference type="STRING" id="2903.R1DHC6"/>
<sequence>MPLMLLAFGDAFDQLGLSATLPGARNTGSSVTKMLLTFIYIGAHARLSSWAQVARYKRAFLKAVLRQDVAWYESARPEELSARIADGMAKVEKGLGGSVFVLFEGVGYGVGGLVVGLIYQPAVAGITLATVPLLILPASALMYVLQNGSQRAGCSGEPGGAVPQPSPRPPRRLKDGGYATEALFAMRTVVALELEGHFAAKYEEALRAVRRCLLRCLLTAPRQAAGILYGSFTLSNEMEESAFEYVVDGIRYCAYDGDNTPAGATPNTSCAPLVPFEMNCNWAELFGTAASTPLDATPLGGGESSAQLGGPNLTLLEGMGFESVGAFNAYVVASSPPGYDNDGYHPCRMAAKLVLIAILAMMMAGEGFSLSGPPAQLLVVAKQAPDPPEMARDAPRWREVPRDQRRARVRPLCARGGERGVRAHRASLGTKAAADVLSIISRVPAIDSFSEAGQTPEAVAGEIEVRDVVFAYPTAPDHLVCNGYSLSVSAGQTVALCGASGSGKSTLVALLERFYDPQGGAILLDGVDLRDLNVRWLRAQLGLVGQEPVLFQGSVADNIRYGKAGASDADVEGAARLANAHGFITSSLADGYATQVGQGGSKLSGGQKQRVAIARAIVRKPAVLLLDEATSALDNESERVVQAALDAVVAETRRTTLVIAHRLSTIRNADSIAVLSEGRVVEKGSFEELVSRPGGVFAKLAKEQEELLKEDRATIASAAGDEGGDSLSASGPVAAALEPPPASTKEGEDGLGLARSDRAVHLLLMVLFSGAACVGPSIGFYFVTEARAVMVVLYDGDPSRMRSDAVELSTRLAIIAGATTFAFFCSGYFNGEAGASLTAKLRQRGFGALLRRDAGSTKTDSRLPRALLRQDIGFFDANSASELTAFLADKVDKVKTITTEQLDLVAQLVGGLGSVLVIILWKCSWRAQPSSSAGAVEEGGLLHRPLAREQAALPRLADEKKAAQGKKVTSRRFVAKASASKAIGEAVLGIRTVASFNLEQHFYESYCASSADAARYGKRDAIVGGFFNGLTMGVLMCLVGVSFYYAVWLADQGIITLAIAPLLVLTGAMVPLLKLGQLASLKSAIGAASRLFALFDQTPAIDSFSEAGQTPEAVAGEIEVRDVVFAYPTAPDHLVCNGYSLSVSAGQTVALCGASGSGKSTLVALLERFYDPQGGAILLDGVDLRDLNVRWLRAQLGLVGQEPVLFQGSVADNIRYGKAGASDADVEGAARLANAHGFITSSLADGYATQVGLKGSRLSGGQKQRVAIARAIVRKPAVLLLDEATSALDNESERVVQAALDAVVAETRRTTLVIAHRLSTIRNADSIAVLSEGRVVEKGTHAELLSLGGLYTRLVMAAS</sequence>
<accession>A0A0D3KGN8</accession>
<evidence type="ECO:0000256" key="5">
    <source>
        <dbReference type="ARBA" id="ARBA00022840"/>
    </source>
</evidence>
<feature type="transmembrane region" description="Helical" evidence="9">
    <location>
        <begin position="99"/>
        <end position="119"/>
    </location>
</feature>
<dbReference type="InterPro" id="IPR036640">
    <property type="entry name" value="ABC1_TM_sf"/>
</dbReference>
<keyword evidence="7 9" id="KW-0472">Membrane</keyword>
<dbReference type="HOGENOM" id="CLU_000604_17_2_1"/>
<comment type="subcellular location">
    <subcellularLocation>
        <location evidence="1">Membrane</location>
        <topology evidence="1">Multi-pass membrane protein</topology>
    </subcellularLocation>
</comment>
<dbReference type="PANTHER" id="PTHR24221:SF620">
    <property type="entry name" value="ABC TRANSMEMBRANE TYPE-1 DOMAIN-CONTAINING PROTEIN"/>
    <property type="match status" value="1"/>
</dbReference>
<evidence type="ECO:0000256" key="9">
    <source>
        <dbReference type="SAM" id="Phobius"/>
    </source>
</evidence>
<feature type="transmembrane region" description="Helical" evidence="9">
    <location>
        <begin position="1025"/>
        <end position="1047"/>
    </location>
</feature>
<evidence type="ECO:0000256" key="3">
    <source>
        <dbReference type="ARBA" id="ARBA00022692"/>
    </source>
</evidence>
<dbReference type="Gene3D" id="3.40.50.300">
    <property type="entry name" value="P-loop containing nucleotide triphosphate hydrolases"/>
    <property type="match status" value="2"/>
</dbReference>
<dbReference type="EnsemblProtists" id="EOD34923">
    <property type="protein sequence ID" value="EOD34923"/>
    <property type="gene ID" value="EMIHUDRAFT_110965"/>
</dbReference>
<feature type="domain" description="ABC transmembrane type-1" evidence="11">
    <location>
        <begin position="53"/>
        <end position="215"/>
    </location>
</feature>
<comment type="similarity">
    <text evidence="2">Belongs to the ABC transporter superfamily. ABCB family. Multidrug resistance exporter (TC 3.A.1.201) subfamily.</text>
</comment>
<dbReference type="FunFam" id="3.40.50.300:FF:000251">
    <property type="entry name" value="ABC transporter B family member 19"/>
    <property type="match status" value="2"/>
</dbReference>
<feature type="transmembrane region" description="Helical" evidence="9">
    <location>
        <begin position="904"/>
        <end position="921"/>
    </location>
</feature>
<dbReference type="PANTHER" id="PTHR24221">
    <property type="entry name" value="ATP-BINDING CASSETTE SUB-FAMILY B"/>
    <property type="match status" value="1"/>
</dbReference>
<dbReference type="GO" id="GO:0016887">
    <property type="term" value="F:ATP hydrolysis activity"/>
    <property type="evidence" value="ECO:0007669"/>
    <property type="project" value="InterPro"/>
</dbReference>
<dbReference type="PaxDb" id="2903-EOD34923"/>
<dbReference type="InterPro" id="IPR039421">
    <property type="entry name" value="Type_1_exporter"/>
</dbReference>
<dbReference type="GO" id="GO:0016020">
    <property type="term" value="C:membrane"/>
    <property type="evidence" value="ECO:0007669"/>
    <property type="project" value="UniProtKB-SubCell"/>
</dbReference>
<dbReference type="InterPro" id="IPR003593">
    <property type="entry name" value="AAA+_ATPase"/>
</dbReference>
<feature type="domain" description="ABC transporter" evidence="10">
    <location>
        <begin position="463"/>
        <end position="702"/>
    </location>
</feature>
<reference evidence="12" key="2">
    <citation type="submission" date="2024-10" db="UniProtKB">
        <authorList>
            <consortium name="EnsemblProtists"/>
        </authorList>
    </citation>
    <scope>IDENTIFICATION</scope>
</reference>
<evidence type="ECO:0000256" key="8">
    <source>
        <dbReference type="SAM" id="MobiDB-lite"/>
    </source>
</evidence>
<keyword evidence="13" id="KW-1185">Reference proteome</keyword>
<dbReference type="KEGG" id="ehx:EMIHUDRAFT_110965"/>
<keyword evidence="3 9" id="KW-0812">Transmembrane</keyword>
<evidence type="ECO:0000256" key="4">
    <source>
        <dbReference type="ARBA" id="ARBA00022741"/>
    </source>
</evidence>
<evidence type="ECO:0000259" key="10">
    <source>
        <dbReference type="PROSITE" id="PS50893"/>
    </source>
</evidence>
<dbReference type="SUPFAM" id="SSF90123">
    <property type="entry name" value="ABC transporter transmembrane region"/>
    <property type="match status" value="3"/>
</dbReference>
<dbReference type="InterPro" id="IPR017871">
    <property type="entry name" value="ABC_transporter-like_CS"/>
</dbReference>
<proteinExistence type="inferred from homology"/>
<keyword evidence="6 9" id="KW-1133">Transmembrane helix</keyword>
<dbReference type="PROSITE" id="PS00211">
    <property type="entry name" value="ABC_TRANSPORTER_1"/>
    <property type="match status" value="2"/>
</dbReference>
<feature type="region of interest" description="Disordered" evidence="8">
    <location>
        <begin position="719"/>
        <end position="750"/>
    </location>
</feature>
<evidence type="ECO:0000256" key="1">
    <source>
        <dbReference type="ARBA" id="ARBA00004141"/>
    </source>
</evidence>
<evidence type="ECO:0000256" key="7">
    <source>
        <dbReference type="ARBA" id="ARBA00023136"/>
    </source>
</evidence>
<dbReference type="Gene3D" id="1.20.1560.10">
    <property type="entry name" value="ABC transporter type 1, transmembrane domain"/>
    <property type="match status" value="3"/>
</dbReference>
<dbReference type="GO" id="GO:0005524">
    <property type="term" value="F:ATP binding"/>
    <property type="evidence" value="ECO:0007669"/>
    <property type="project" value="UniProtKB-KW"/>
</dbReference>
<dbReference type="InterPro" id="IPR027417">
    <property type="entry name" value="P-loop_NTPase"/>
</dbReference>
<feature type="domain" description="ABC transmembrane type-1" evidence="11">
    <location>
        <begin position="812"/>
        <end position="1058"/>
    </location>
</feature>
<protein>
    <recommendedName>
        <fullName evidence="14">ABC transporter</fullName>
    </recommendedName>
</protein>
<evidence type="ECO:0000313" key="13">
    <source>
        <dbReference type="Proteomes" id="UP000013827"/>
    </source>
</evidence>
<organism evidence="12 13">
    <name type="scientific">Emiliania huxleyi (strain CCMP1516)</name>
    <dbReference type="NCBI Taxonomy" id="280463"/>
    <lineage>
        <taxon>Eukaryota</taxon>
        <taxon>Haptista</taxon>
        <taxon>Haptophyta</taxon>
        <taxon>Prymnesiophyceae</taxon>
        <taxon>Isochrysidales</taxon>
        <taxon>Noelaerhabdaceae</taxon>
        <taxon>Emiliania</taxon>
    </lineage>
</organism>
<evidence type="ECO:0000313" key="12">
    <source>
        <dbReference type="EnsemblProtists" id="EOD34923"/>
    </source>
</evidence>
<dbReference type="PROSITE" id="PS50893">
    <property type="entry name" value="ABC_TRANSPORTER_2"/>
    <property type="match status" value="2"/>
</dbReference>
<feature type="transmembrane region" description="Helical" evidence="9">
    <location>
        <begin position="125"/>
        <end position="145"/>
    </location>
</feature>
<feature type="transmembrane region" description="Helical" evidence="9">
    <location>
        <begin position="808"/>
        <end position="829"/>
    </location>
</feature>
<feature type="domain" description="ABC transporter" evidence="10">
    <location>
        <begin position="1118"/>
        <end position="1357"/>
    </location>
</feature>
<evidence type="ECO:0000256" key="6">
    <source>
        <dbReference type="ARBA" id="ARBA00022989"/>
    </source>
</evidence>
<dbReference type="SUPFAM" id="SSF52540">
    <property type="entry name" value="P-loop containing nucleoside triphosphate hydrolases"/>
    <property type="match status" value="2"/>
</dbReference>
<dbReference type="Proteomes" id="UP000013827">
    <property type="component" value="Unassembled WGS sequence"/>
</dbReference>
<evidence type="ECO:0000256" key="2">
    <source>
        <dbReference type="ARBA" id="ARBA00007577"/>
    </source>
</evidence>
<dbReference type="GO" id="GO:0140359">
    <property type="term" value="F:ABC-type transporter activity"/>
    <property type="evidence" value="ECO:0007669"/>
    <property type="project" value="InterPro"/>
</dbReference>